<keyword evidence="5" id="KW-1185">Reference proteome</keyword>
<dbReference type="KEGG" id="aqu:109587396"/>
<organism evidence="4">
    <name type="scientific">Amphimedon queenslandica</name>
    <name type="common">Sponge</name>
    <dbReference type="NCBI Taxonomy" id="400682"/>
    <lineage>
        <taxon>Eukaryota</taxon>
        <taxon>Metazoa</taxon>
        <taxon>Porifera</taxon>
        <taxon>Demospongiae</taxon>
        <taxon>Heteroscleromorpha</taxon>
        <taxon>Haplosclerida</taxon>
        <taxon>Niphatidae</taxon>
        <taxon>Amphimedon</taxon>
    </lineage>
</organism>
<dbReference type="AlphaFoldDB" id="A0A1X7TJY1"/>
<evidence type="ECO:0000313" key="5">
    <source>
        <dbReference type="Proteomes" id="UP000007879"/>
    </source>
</evidence>
<reference evidence="4" key="2">
    <citation type="submission" date="2017-05" db="UniProtKB">
        <authorList>
            <consortium name="EnsemblMetazoa"/>
        </authorList>
    </citation>
    <scope>IDENTIFICATION</scope>
</reference>
<reference evidence="5" key="1">
    <citation type="journal article" date="2010" name="Nature">
        <title>The Amphimedon queenslandica genome and the evolution of animal complexity.</title>
        <authorList>
            <person name="Srivastava M."/>
            <person name="Simakov O."/>
            <person name="Chapman J."/>
            <person name="Fahey B."/>
            <person name="Gauthier M.E."/>
            <person name="Mitros T."/>
            <person name="Richards G.S."/>
            <person name="Conaco C."/>
            <person name="Dacre M."/>
            <person name="Hellsten U."/>
            <person name="Larroux C."/>
            <person name="Putnam N.H."/>
            <person name="Stanke M."/>
            <person name="Adamska M."/>
            <person name="Darling A."/>
            <person name="Degnan S.M."/>
            <person name="Oakley T.H."/>
            <person name="Plachetzki D.C."/>
            <person name="Zhai Y."/>
            <person name="Adamski M."/>
            <person name="Calcino A."/>
            <person name="Cummins S.F."/>
            <person name="Goodstein D.M."/>
            <person name="Harris C."/>
            <person name="Jackson D.J."/>
            <person name="Leys S.P."/>
            <person name="Shu S."/>
            <person name="Woodcroft B.J."/>
            <person name="Vervoort M."/>
            <person name="Kosik K.S."/>
            <person name="Manning G."/>
            <person name="Degnan B.M."/>
            <person name="Rokhsar D.S."/>
        </authorList>
    </citation>
    <scope>NUCLEOTIDE SEQUENCE [LARGE SCALE GENOMIC DNA]</scope>
</reference>
<feature type="region of interest" description="Disordered" evidence="2">
    <location>
        <begin position="38"/>
        <end position="59"/>
    </location>
</feature>
<name>A0A1X7TJY1_AMPQE</name>
<gene>
    <name evidence="4" type="primary">109587396</name>
</gene>
<sequence length="164" mass="18303">MSNYNSKKDALFNGELEKLRNATSSLNDLASKNLPAAIEDTGGNAVPDSIKEKSQGIREQGGIQSLEDKLYSLPELLTRNREILDETQRMLDEEERDDTALKERFGSKWKRTTSNELTQSIRGEVAKFQGIAESATKADSTVREKFETHRPAIVTLTKSETDPA</sequence>
<accession>A0A1X7TJY1</accession>
<dbReference type="eggNOG" id="KOG2220">
    <property type="taxonomic scope" value="Eukaryota"/>
</dbReference>
<dbReference type="STRING" id="400682.A0A1X7TJY1"/>
<dbReference type="InParanoid" id="A0A1X7TJY1"/>
<keyword evidence="1" id="KW-0175">Coiled coil</keyword>
<feature type="domain" description="ALIX V-shaped" evidence="3">
    <location>
        <begin position="46"/>
        <end position="161"/>
    </location>
</feature>
<protein>
    <recommendedName>
        <fullName evidence="3">ALIX V-shaped domain-containing protein</fullName>
    </recommendedName>
</protein>
<evidence type="ECO:0000256" key="2">
    <source>
        <dbReference type="SAM" id="MobiDB-lite"/>
    </source>
</evidence>
<dbReference type="PANTHER" id="PTHR23030">
    <property type="entry name" value="PCD6 INTERACTING PROTEIN-RELATED"/>
    <property type="match status" value="1"/>
</dbReference>
<dbReference type="Proteomes" id="UP000007879">
    <property type="component" value="Unassembled WGS sequence"/>
</dbReference>
<dbReference type="Pfam" id="PF13949">
    <property type="entry name" value="ALIX_LYPXL_bnd"/>
    <property type="match status" value="1"/>
</dbReference>
<feature type="coiled-coil region" evidence="1">
    <location>
        <begin position="77"/>
        <end position="104"/>
    </location>
</feature>
<dbReference type="OrthoDB" id="2141925at2759"/>
<evidence type="ECO:0000313" key="4">
    <source>
        <dbReference type="EnsemblMetazoa" id="Aqu2.1.15044_001"/>
    </source>
</evidence>
<evidence type="ECO:0000256" key="1">
    <source>
        <dbReference type="SAM" id="Coils"/>
    </source>
</evidence>
<dbReference type="InterPro" id="IPR025304">
    <property type="entry name" value="ALIX_V_dom"/>
</dbReference>
<dbReference type="EnsemblMetazoa" id="XM_020003634.1">
    <property type="protein sequence ID" value="XP_019859193.1"/>
    <property type="gene ID" value="LOC109587396"/>
</dbReference>
<dbReference type="Gene3D" id="1.20.140.50">
    <property type="entry name" value="alix/aip1 like domains"/>
    <property type="match status" value="1"/>
</dbReference>
<dbReference type="PANTHER" id="PTHR23030:SF39">
    <property type="entry name" value="PROGRAMMED CELL DEATH 6-INTERACTING PROTEIN"/>
    <property type="match status" value="1"/>
</dbReference>
<proteinExistence type="predicted"/>
<dbReference type="GO" id="GO:0000281">
    <property type="term" value="P:mitotic cytokinesis"/>
    <property type="evidence" value="ECO:0007669"/>
    <property type="project" value="TreeGrafter"/>
</dbReference>
<evidence type="ECO:0000259" key="3">
    <source>
        <dbReference type="Pfam" id="PF13949"/>
    </source>
</evidence>
<dbReference type="GO" id="GO:0005768">
    <property type="term" value="C:endosome"/>
    <property type="evidence" value="ECO:0007669"/>
    <property type="project" value="TreeGrafter"/>
</dbReference>
<dbReference type="EnsemblMetazoa" id="Aqu2.1.15044_001">
    <property type="protein sequence ID" value="Aqu2.1.15044_001"/>
    <property type="gene ID" value="Aqu2.1.15044"/>
</dbReference>